<dbReference type="AlphaFoldDB" id="A0A177NL07"/>
<evidence type="ECO:0000313" key="2">
    <source>
        <dbReference type="Proteomes" id="UP000077857"/>
    </source>
</evidence>
<organism evidence="1 2">
    <name type="scientific">Methylomonas koyamae</name>
    <dbReference type="NCBI Taxonomy" id="702114"/>
    <lineage>
        <taxon>Bacteria</taxon>
        <taxon>Pseudomonadati</taxon>
        <taxon>Pseudomonadota</taxon>
        <taxon>Gammaproteobacteria</taxon>
        <taxon>Methylococcales</taxon>
        <taxon>Methylococcaceae</taxon>
        <taxon>Methylomonas</taxon>
    </lineage>
</organism>
<protein>
    <submittedName>
        <fullName evidence="1">Acetyltransferase</fullName>
    </submittedName>
</protein>
<proteinExistence type="predicted"/>
<accession>A0A177NL07</accession>
<dbReference type="EMBL" id="LUUJ01000057">
    <property type="protein sequence ID" value="OAI18561.1"/>
    <property type="molecule type" value="Genomic_DNA"/>
</dbReference>
<keyword evidence="1" id="KW-0808">Transferase</keyword>
<name>A0A177NL07_9GAMM</name>
<dbReference type="GO" id="GO:0016740">
    <property type="term" value="F:transferase activity"/>
    <property type="evidence" value="ECO:0007669"/>
    <property type="project" value="UniProtKB-KW"/>
</dbReference>
<dbReference type="RefSeq" id="WP_064039958.1">
    <property type="nucleotide sequence ID" value="NZ_LUUJ01000057.1"/>
</dbReference>
<dbReference type="InterPro" id="IPR038763">
    <property type="entry name" value="DHH_sf"/>
</dbReference>
<dbReference type="OrthoDB" id="5429547at2"/>
<dbReference type="Proteomes" id="UP000077857">
    <property type="component" value="Unassembled WGS sequence"/>
</dbReference>
<sequence>MNIDVFNGDADGICSLIQLRLTYPRESLLVTGVKRDIGLLSRVEATPGDEVVVLDVSLDRNRDALMRLLDKGVGIFYMDHHFPGEIPCHSGLTAAIDTDANVCTSLLMDRFVGARYTAWAVTGTFGDNLDAAAYRAAGALNMSAQELHDLKQLGICINYNAYGDDICDLHMPPDLLYKELVRYRSPLEFIGDKPHLYRQLLEGYAQDMDSVAQVQAYFATDSVAVFVLPDQKWARRVSGVWGNELANRYPDRAHAVLNRNRNGGFQVSVRAPLNNKAGADELCRQFSGGGRKAAAGIDNLRAEYIDNFISAFQATYS</sequence>
<reference evidence="1 2" key="1">
    <citation type="submission" date="2016-03" db="EMBL/GenBank/DDBJ databases">
        <authorList>
            <person name="Ploux O."/>
        </authorList>
    </citation>
    <scope>NUCLEOTIDE SEQUENCE [LARGE SCALE GENOMIC DNA]</scope>
    <source>
        <strain evidence="1 2">R-45378</strain>
    </source>
</reference>
<dbReference type="SUPFAM" id="SSF64182">
    <property type="entry name" value="DHH phosphoesterases"/>
    <property type="match status" value="1"/>
</dbReference>
<evidence type="ECO:0000313" key="1">
    <source>
        <dbReference type="EMBL" id="OAI18561.1"/>
    </source>
</evidence>
<comment type="caution">
    <text evidence="1">The sequence shown here is derived from an EMBL/GenBank/DDBJ whole genome shotgun (WGS) entry which is preliminary data.</text>
</comment>
<gene>
    <name evidence="1" type="ORF">A1507_09410</name>
</gene>